<organism evidence="2 3">
    <name type="scientific">Fonsecaea erecta</name>
    <dbReference type="NCBI Taxonomy" id="1367422"/>
    <lineage>
        <taxon>Eukaryota</taxon>
        <taxon>Fungi</taxon>
        <taxon>Dikarya</taxon>
        <taxon>Ascomycota</taxon>
        <taxon>Pezizomycotina</taxon>
        <taxon>Eurotiomycetes</taxon>
        <taxon>Chaetothyriomycetidae</taxon>
        <taxon>Chaetothyriales</taxon>
        <taxon>Herpotrichiellaceae</taxon>
        <taxon>Fonsecaea</taxon>
    </lineage>
</organism>
<feature type="region of interest" description="Disordered" evidence="1">
    <location>
        <begin position="1"/>
        <end position="38"/>
    </location>
</feature>
<proteinExistence type="predicted"/>
<comment type="caution">
    <text evidence="2">The sequence shown here is derived from an EMBL/GenBank/DDBJ whole genome shotgun (WGS) entry which is preliminary data.</text>
</comment>
<accession>A0A178Z840</accession>
<gene>
    <name evidence="2" type="ORF">AYL99_09803</name>
</gene>
<dbReference type="Proteomes" id="UP000078343">
    <property type="component" value="Unassembled WGS sequence"/>
</dbReference>
<evidence type="ECO:0000313" key="3">
    <source>
        <dbReference type="Proteomes" id="UP000078343"/>
    </source>
</evidence>
<evidence type="ECO:0000313" key="2">
    <source>
        <dbReference type="EMBL" id="OAP55651.1"/>
    </source>
</evidence>
<dbReference type="STRING" id="1367422.A0A178Z840"/>
<dbReference type="GeneID" id="30013971"/>
<protein>
    <submittedName>
        <fullName evidence="2">Uncharacterized protein</fullName>
    </submittedName>
</protein>
<dbReference type="OrthoDB" id="3485856at2759"/>
<dbReference type="RefSeq" id="XP_018689018.1">
    <property type="nucleotide sequence ID" value="XM_018841309.1"/>
</dbReference>
<sequence length="341" mass="38930">MNSSNAARGTETDSDESTPFPVTPPRQIIHPFTSSSSSNGADLTVWALDQIYSSCFSDDPRGWDRTRAFLGNLSPHLRAVVSYFPDSANGEYWTPFPLSNEDFECLKRSKFHADEDLKYDYDALFEILVFRMPEPHAHSHVQVRLAYKIVAQLEAIAEHNDTVKPFINRLYASILSPFECTDSERHPDFSAHHLSQPKPAVIGEVALLETGKNLDRLADEYHFELRSYINVVFGLRFGFWKNENGHVKISAMLSTWRPVLRHGLYVGSRCEDVMLYDEFGNKIVDEHAGLRLSLEDFAFFRLPTEFPGLDQYTVFVSVEELQEMLGEAAEIHQAYGWTRIP</sequence>
<dbReference type="AlphaFoldDB" id="A0A178Z840"/>
<reference evidence="2 3" key="1">
    <citation type="submission" date="2016-04" db="EMBL/GenBank/DDBJ databases">
        <title>Draft genome of Fonsecaea erecta CBS 125763.</title>
        <authorList>
            <person name="Weiss V.A."/>
            <person name="Vicente V.A."/>
            <person name="Raittz R.T."/>
            <person name="Moreno L.F."/>
            <person name="De Souza E.M."/>
            <person name="Pedrosa F.O."/>
            <person name="Steffens M.B."/>
            <person name="Faoro H."/>
            <person name="Tadra-Sfeir M.Z."/>
            <person name="Najafzadeh M.J."/>
            <person name="Felipe M.S."/>
            <person name="Teixeira M."/>
            <person name="Sun J."/>
            <person name="Xi L."/>
            <person name="Gomes R."/>
            <person name="De Azevedo C.M."/>
            <person name="Salgado C.G."/>
            <person name="Da Silva M.B."/>
            <person name="Nascimento M.F."/>
            <person name="Queiroz-Telles F."/>
            <person name="Attili D.S."/>
            <person name="Gorbushina A."/>
        </authorList>
    </citation>
    <scope>NUCLEOTIDE SEQUENCE [LARGE SCALE GENOMIC DNA]</scope>
    <source>
        <strain evidence="2 3">CBS 125763</strain>
    </source>
</reference>
<dbReference type="EMBL" id="LVYI01000010">
    <property type="protein sequence ID" value="OAP55651.1"/>
    <property type="molecule type" value="Genomic_DNA"/>
</dbReference>
<keyword evidence="3" id="KW-1185">Reference proteome</keyword>
<name>A0A178Z840_9EURO</name>
<evidence type="ECO:0000256" key="1">
    <source>
        <dbReference type="SAM" id="MobiDB-lite"/>
    </source>
</evidence>